<sequence length="308" mass="34509">MSTEQNQPKEFDAVRGEEVASPLDGSVLGGIQGVKRRLTNSHSDVKIAALNDAIKYGDIGLDLVIDALQDSSQQVQLVAAKLLQQNGGEKAQKALLTFSKLDIISPKNIALRRVLDKILTILEERVPDIASALQPGLTREEIDKITKDFPLKLPEEVYELYQWRNGISGYVGFGLTWNGIQGGFSPLAEAIEDFYNVKQRGCPSNFLRLFLFIHYLGGDYFAVSLDNATYPIIHFTEDNEITIQNFLGLQRFSPSLTTLLYAIVECFQVNAIYISTPSNDDSSLEFNYDKVRNIIRKYNTSNLKIYNS</sequence>
<keyword evidence="3" id="KW-1185">Reference proteome</keyword>
<dbReference type="SUPFAM" id="SSF160631">
    <property type="entry name" value="SMI1/KNR4-like"/>
    <property type="match status" value="1"/>
</dbReference>
<name>A0A3S1D5H3_9CYAN</name>
<protein>
    <recommendedName>
        <fullName evidence="1">Knr4/Smi1-like domain-containing protein</fullName>
    </recommendedName>
</protein>
<dbReference type="AlphaFoldDB" id="A0A3S1D5H3"/>
<organism evidence="2 3">
    <name type="scientific">Dulcicalothrix desertica PCC 7102</name>
    <dbReference type="NCBI Taxonomy" id="232991"/>
    <lineage>
        <taxon>Bacteria</taxon>
        <taxon>Bacillati</taxon>
        <taxon>Cyanobacteriota</taxon>
        <taxon>Cyanophyceae</taxon>
        <taxon>Nostocales</taxon>
        <taxon>Calotrichaceae</taxon>
        <taxon>Dulcicalothrix</taxon>
    </lineage>
</organism>
<accession>A0A3S1D5H3</accession>
<evidence type="ECO:0000313" key="3">
    <source>
        <dbReference type="Proteomes" id="UP000271624"/>
    </source>
</evidence>
<dbReference type="Pfam" id="PF09346">
    <property type="entry name" value="SMI1_KNR4"/>
    <property type="match status" value="1"/>
</dbReference>
<gene>
    <name evidence="2" type="ORF">DSM106972_047980</name>
</gene>
<feature type="domain" description="Knr4/Smi1-like" evidence="1">
    <location>
        <begin position="136"/>
        <end position="262"/>
    </location>
</feature>
<proteinExistence type="predicted"/>
<dbReference type="RefSeq" id="WP_127083161.1">
    <property type="nucleotide sequence ID" value="NZ_RSCL01000012.1"/>
</dbReference>
<dbReference type="Gene3D" id="3.40.1580.10">
    <property type="entry name" value="SMI1/KNR4-like"/>
    <property type="match status" value="1"/>
</dbReference>
<evidence type="ECO:0000259" key="1">
    <source>
        <dbReference type="SMART" id="SM00860"/>
    </source>
</evidence>
<reference evidence="2" key="1">
    <citation type="submission" date="2018-12" db="EMBL/GenBank/DDBJ databases">
        <authorList>
            <person name="Will S."/>
            <person name="Neumann-Schaal M."/>
            <person name="Henke P."/>
        </authorList>
    </citation>
    <scope>NUCLEOTIDE SEQUENCE</scope>
    <source>
        <strain evidence="2">PCC 7102</strain>
    </source>
</reference>
<dbReference type="SMART" id="SM00860">
    <property type="entry name" value="SMI1_KNR4"/>
    <property type="match status" value="1"/>
</dbReference>
<dbReference type="OrthoDB" id="513405at2"/>
<dbReference type="InterPro" id="IPR018958">
    <property type="entry name" value="Knr4/Smi1-like_dom"/>
</dbReference>
<reference evidence="2" key="2">
    <citation type="journal article" date="2019" name="Genome Biol. Evol.">
        <title>Day and night: Metabolic profiles and evolutionary relationships of six axenic non-marine cyanobacteria.</title>
        <authorList>
            <person name="Will S.E."/>
            <person name="Henke P."/>
            <person name="Boedeker C."/>
            <person name="Huang S."/>
            <person name="Brinkmann H."/>
            <person name="Rohde M."/>
            <person name="Jarek M."/>
            <person name="Friedl T."/>
            <person name="Seufert S."/>
            <person name="Schumacher M."/>
            <person name="Overmann J."/>
            <person name="Neumann-Schaal M."/>
            <person name="Petersen J."/>
        </authorList>
    </citation>
    <scope>NUCLEOTIDE SEQUENCE [LARGE SCALE GENOMIC DNA]</scope>
    <source>
        <strain evidence="2">PCC 7102</strain>
    </source>
</reference>
<dbReference type="InterPro" id="IPR037883">
    <property type="entry name" value="Knr4/Smi1-like_sf"/>
</dbReference>
<comment type="caution">
    <text evidence="2">The sequence shown here is derived from an EMBL/GenBank/DDBJ whole genome shotgun (WGS) entry which is preliminary data.</text>
</comment>
<evidence type="ECO:0000313" key="2">
    <source>
        <dbReference type="EMBL" id="RUT03884.1"/>
    </source>
</evidence>
<dbReference type="EMBL" id="RSCL01000012">
    <property type="protein sequence ID" value="RUT03884.1"/>
    <property type="molecule type" value="Genomic_DNA"/>
</dbReference>
<dbReference type="Proteomes" id="UP000271624">
    <property type="component" value="Unassembled WGS sequence"/>
</dbReference>